<proteinExistence type="predicted"/>
<protein>
    <submittedName>
        <fullName evidence="1">Uncharacterized protein</fullName>
    </submittedName>
</protein>
<evidence type="ECO:0000313" key="1">
    <source>
        <dbReference type="EMBL" id="OGC92892.1"/>
    </source>
</evidence>
<name>A0A1F4YG43_9BACT</name>
<evidence type="ECO:0000313" key="2">
    <source>
        <dbReference type="Proteomes" id="UP000178176"/>
    </source>
</evidence>
<dbReference type="AlphaFoldDB" id="A0A1F4YG43"/>
<dbReference type="Proteomes" id="UP000178176">
    <property type="component" value="Unassembled WGS sequence"/>
</dbReference>
<gene>
    <name evidence="1" type="ORF">A2876_02450</name>
</gene>
<sequence>MSNDNEIRYSGVQRSQEIGRIFENLPDAPQGVKDKLLTNLLPKWEDDPKAQEALKRAVERMEMGGKTDSQGRYASAVVNITELVACHPEKYQTSDAQDGQYSARKLGELAKTVARAIKESSSLLAHGQEPKSVIMIRGLLEGVSGGARVGKVIDTMVLTVGLVARSVVPPLAEKRISEVSTKGDDITLQKGEQLVVGVTVNL</sequence>
<accession>A0A1F4YG43</accession>
<comment type="caution">
    <text evidence="1">The sequence shown here is derived from an EMBL/GenBank/DDBJ whole genome shotgun (WGS) entry which is preliminary data.</text>
</comment>
<organism evidence="1 2">
    <name type="scientific">Candidatus Amesbacteria bacterium RIFCSPHIGHO2_01_FULL_48_32b</name>
    <dbReference type="NCBI Taxonomy" id="1797253"/>
    <lineage>
        <taxon>Bacteria</taxon>
        <taxon>Candidatus Amesiibacteriota</taxon>
    </lineage>
</organism>
<reference evidence="1 2" key="1">
    <citation type="journal article" date="2016" name="Nat. Commun.">
        <title>Thousands of microbial genomes shed light on interconnected biogeochemical processes in an aquifer system.</title>
        <authorList>
            <person name="Anantharaman K."/>
            <person name="Brown C.T."/>
            <person name="Hug L.A."/>
            <person name="Sharon I."/>
            <person name="Castelle C.J."/>
            <person name="Probst A.J."/>
            <person name="Thomas B.C."/>
            <person name="Singh A."/>
            <person name="Wilkins M.J."/>
            <person name="Karaoz U."/>
            <person name="Brodie E.L."/>
            <person name="Williams K.H."/>
            <person name="Hubbard S.S."/>
            <person name="Banfield J.F."/>
        </authorList>
    </citation>
    <scope>NUCLEOTIDE SEQUENCE [LARGE SCALE GENOMIC DNA]</scope>
</reference>
<dbReference type="EMBL" id="MEXH01000004">
    <property type="protein sequence ID" value="OGC92892.1"/>
    <property type="molecule type" value="Genomic_DNA"/>
</dbReference>